<dbReference type="EMBL" id="FLQU01000591">
    <property type="protein sequence ID" value="SBS87696.1"/>
    <property type="molecule type" value="Genomic_DNA"/>
</dbReference>
<organism evidence="1 4">
    <name type="scientific">Plasmodium ovale curtisi</name>
    <dbReference type="NCBI Taxonomy" id="864141"/>
    <lineage>
        <taxon>Eukaryota</taxon>
        <taxon>Sar</taxon>
        <taxon>Alveolata</taxon>
        <taxon>Apicomplexa</taxon>
        <taxon>Aconoidasida</taxon>
        <taxon>Haemosporida</taxon>
        <taxon>Plasmodiidae</taxon>
        <taxon>Plasmodium</taxon>
        <taxon>Plasmodium (Plasmodium)</taxon>
    </lineage>
</organism>
<dbReference type="EMBL" id="FLQV01000748">
    <property type="protein sequence ID" value="SBS97749.1"/>
    <property type="molecule type" value="Genomic_DNA"/>
</dbReference>
<name>A0A1A8W448_PLAOA</name>
<evidence type="ECO:0000313" key="1">
    <source>
        <dbReference type="EMBL" id="SBS87696.1"/>
    </source>
</evidence>
<sequence>MTKENKNASGRRLLYGSCSVVLSFYVMPQHKAGSVRKGEGKRRNNITKQYEKIKKNEKMRGNAQNNMI</sequence>
<protein>
    <submittedName>
        <fullName evidence="1">Uncharacterized protein</fullName>
    </submittedName>
</protein>
<dbReference type="Proteomes" id="UP000078560">
    <property type="component" value="Unassembled WGS sequence"/>
</dbReference>
<reference evidence="3 4" key="1">
    <citation type="submission" date="2016-05" db="EMBL/GenBank/DDBJ databases">
        <authorList>
            <person name="Naeem Raeece"/>
        </authorList>
    </citation>
    <scope>NUCLEOTIDE SEQUENCE [LARGE SCALE GENOMIC DNA]</scope>
</reference>
<proteinExistence type="predicted"/>
<evidence type="ECO:0000313" key="3">
    <source>
        <dbReference type="Proteomes" id="UP000078546"/>
    </source>
</evidence>
<evidence type="ECO:0000313" key="4">
    <source>
        <dbReference type="Proteomes" id="UP000078560"/>
    </source>
</evidence>
<evidence type="ECO:0000313" key="2">
    <source>
        <dbReference type="EMBL" id="SBS97749.1"/>
    </source>
</evidence>
<dbReference type="AlphaFoldDB" id="A0A1A8W448"/>
<reference evidence="1" key="2">
    <citation type="submission" date="2016-05" db="EMBL/GenBank/DDBJ databases">
        <authorList>
            <person name="Lavstsen T."/>
            <person name="Jespersen J.S."/>
        </authorList>
    </citation>
    <scope>NUCLEOTIDE SEQUENCE [LARGE SCALE GENOMIC DNA]</scope>
</reference>
<dbReference type="Proteomes" id="UP000078546">
    <property type="component" value="Unassembled WGS sequence"/>
</dbReference>
<gene>
    <name evidence="2" type="ORF">POVCU1_040650</name>
    <name evidence="1" type="ORF">POVCU2_0043990</name>
</gene>
<accession>A0A1A8W448</accession>